<dbReference type="InterPro" id="IPR050189">
    <property type="entry name" value="MFS_Efflux_Transporters"/>
</dbReference>
<name>A0ABQ6JG52_9ACTN</name>
<dbReference type="Pfam" id="PF07690">
    <property type="entry name" value="MFS_1"/>
    <property type="match status" value="1"/>
</dbReference>
<evidence type="ECO:0000256" key="2">
    <source>
        <dbReference type="ARBA" id="ARBA00022475"/>
    </source>
</evidence>
<dbReference type="InterPro" id="IPR011701">
    <property type="entry name" value="MFS"/>
</dbReference>
<comment type="subcellular location">
    <subcellularLocation>
        <location evidence="1">Cell membrane</location>
        <topology evidence="1">Multi-pass membrane protein</topology>
    </subcellularLocation>
</comment>
<feature type="transmembrane region" description="Helical" evidence="7">
    <location>
        <begin position="81"/>
        <end position="100"/>
    </location>
</feature>
<feature type="transmembrane region" description="Helical" evidence="7">
    <location>
        <begin position="169"/>
        <end position="189"/>
    </location>
</feature>
<evidence type="ECO:0000256" key="1">
    <source>
        <dbReference type="ARBA" id="ARBA00004651"/>
    </source>
</evidence>
<dbReference type="SUPFAM" id="SSF103473">
    <property type="entry name" value="MFS general substrate transporter"/>
    <property type="match status" value="1"/>
</dbReference>
<evidence type="ECO:0000313" key="9">
    <source>
        <dbReference type="EMBL" id="GMA85761.1"/>
    </source>
</evidence>
<reference evidence="10" key="1">
    <citation type="journal article" date="2019" name="Int. J. Syst. Evol. Microbiol.">
        <title>The Global Catalogue of Microorganisms (GCM) 10K type strain sequencing project: providing services to taxonomists for standard genome sequencing and annotation.</title>
        <authorList>
            <consortium name="The Broad Institute Genomics Platform"/>
            <consortium name="The Broad Institute Genome Sequencing Center for Infectious Disease"/>
            <person name="Wu L."/>
            <person name="Ma J."/>
        </authorList>
    </citation>
    <scope>NUCLEOTIDE SEQUENCE [LARGE SCALE GENOMIC DNA]</scope>
    <source>
        <strain evidence="10">NBRC 108730</strain>
    </source>
</reference>
<dbReference type="InterPro" id="IPR036259">
    <property type="entry name" value="MFS_trans_sf"/>
</dbReference>
<feature type="compositionally biased region" description="Basic and acidic residues" evidence="6">
    <location>
        <begin position="197"/>
        <end position="208"/>
    </location>
</feature>
<evidence type="ECO:0000256" key="6">
    <source>
        <dbReference type="SAM" id="MobiDB-lite"/>
    </source>
</evidence>
<dbReference type="CDD" id="cd17324">
    <property type="entry name" value="MFS_NepI_like"/>
    <property type="match status" value="1"/>
</dbReference>
<feature type="domain" description="Major facilitator superfamily (MFS) profile" evidence="8">
    <location>
        <begin position="15"/>
        <end position="239"/>
    </location>
</feature>
<feature type="transmembrane region" description="Helical" evidence="7">
    <location>
        <begin position="57"/>
        <end position="74"/>
    </location>
</feature>
<feature type="transmembrane region" description="Helical" evidence="7">
    <location>
        <begin position="106"/>
        <end position="127"/>
    </location>
</feature>
<evidence type="ECO:0000256" key="7">
    <source>
        <dbReference type="SAM" id="Phobius"/>
    </source>
</evidence>
<keyword evidence="2" id="KW-1003">Cell membrane</keyword>
<keyword evidence="5 7" id="KW-0472">Membrane</keyword>
<evidence type="ECO:0000313" key="10">
    <source>
        <dbReference type="Proteomes" id="UP001157017"/>
    </source>
</evidence>
<feature type="region of interest" description="Disordered" evidence="6">
    <location>
        <begin position="197"/>
        <end position="239"/>
    </location>
</feature>
<proteinExistence type="predicted"/>
<evidence type="ECO:0000256" key="3">
    <source>
        <dbReference type="ARBA" id="ARBA00022692"/>
    </source>
</evidence>
<feature type="compositionally biased region" description="Low complexity" evidence="6">
    <location>
        <begin position="213"/>
        <end position="229"/>
    </location>
</feature>
<evidence type="ECO:0000256" key="5">
    <source>
        <dbReference type="ARBA" id="ARBA00023136"/>
    </source>
</evidence>
<protein>
    <recommendedName>
        <fullName evidence="8">Major facilitator superfamily (MFS) profile domain-containing protein</fullName>
    </recommendedName>
</protein>
<dbReference type="PANTHER" id="PTHR43124:SF3">
    <property type="entry name" value="CHLORAMPHENICOL EFFLUX PUMP RV0191"/>
    <property type="match status" value="1"/>
</dbReference>
<keyword evidence="10" id="KW-1185">Reference proteome</keyword>
<keyword evidence="3 7" id="KW-0812">Transmembrane</keyword>
<feature type="compositionally biased region" description="Pro residues" evidence="6">
    <location>
        <begin position="230"/>
        <end position="239"/>
    </location>
</feature>
<dbReference type="EMBL" id="BSUZ01000001">
    <property type="protein sequence ID" value="GMA85761.1"/>
    <property type="molecule type" value="Genomic_DNA"/>
</dbReference>
<dbReference type="InterPro" id="IPR020846">
    <property type="entry name" value="MFS_dom"/>
</dbReference>
<evidence type="ECO:0000256" key="4">
    <source>
        <dbReference type="ARBA" id="ARBA00022989"/>
    </source>
</evidence>
<keyword evidence="4 7" id="KW-1133">Transmembrane helix</keyword>
<dbReference type="Gene3D" id="1.20.1250.20">
    <property type="entry name" value="MFS general substrate transporter like domains"/>
    <property type="match status" value="1"/>
</dbReference>
<organism evidence="9 10">
    <name type="scientific">Angustibacter aerolatus</name>
    <dbReference type="NCBI Taxonomy" id="1162965"/>
    <lineage>
        <taxon>Bacteria</taxon>
        <taxon>Bacillati</taxon>
        <taxon>Actinomycetota</taxon>
        <taxon>Actinomycetes</taxon>
        <taxon>Kineosporiales</taxon>
        <taxon>Kineosporiaceae</taxon>
    </lineage>
</organism>
<dbReference type="Proteomes" id="UP001157017">
    <property type="component" value="Unassembled WGS sequence"/>
</dbReference>
<feature type="transmembrane region" description="Helical" evidence="7">
    <location>
        <begin position="16"/>
        <end position="37"/>
    </location>
</feature>
<dbReference type="PROSITE" id="PS50850">
    <property type="entry name" value="MFS"/>
    <property type="match status" value="1"/>
</dbReference>
<dbReference type="PANTHER" id="PTHR43124">
    <property type="entry name" value="PURINE EFFLUX PUMP PBUE"/>
    <property type="match status" value="1"/>
</dbReference>
<comment type="caution">
    <text evidence="9">The sequence shown here is derived from an EMBL/GenBank/DDBJ whole genome shotgun (WGS) entry which is preliminary data.</text>
</comment>
<evidence type="ECO:0000259" key="8">
    <source>
        <dbReference type="PROSITE" id="PS50850"/>
    </source>
</evidence>
<sequence>MAITDAVRVGPVRRSLLALAFGAFGLATGEFVALGLLPQMADGVGVSIPRAGHFVSAYALGVVVGAPLLTAAAVRLPRKGLIIALALALALGNVGSAIAPDYTSLLVLRFVAGLPHGAYFGVAAVMASHLVPEARRSRAMAVVFGGLTLANVVGVPLTTFMGQQTRRRWVFGLVAVLEVLAALAILAVVPRERPEHAAERPSLAREARCLPQARRSGSPSRWRSSAAAPCSPPSPTSRR</sequence>
<feature type="transmembrane region" description="Helical" evidence="7">
    <location>
        <begin position="139"/>
        <end position="157"/>
    </location>
</feature>
<gene>
    <name evidence="9" type="ORF">GCM10025868_10110</name>
</gene>
<accession>A0ABQ6JG52</accession>